<evidence type="ECO:0000313" key="2">
    <source>
        <dbReference type="Proteomes" id="UP000245910"/>
    </source>
</evidence>
<protein>
    <submittedName>
        <fullName evidence="1">Uncharacterized protein</fullName>
    </submittedName>
</protein>
<organism evidence="1 2">
    <name type="scientific">Fusarium venenatum</name>
    <dbReference type="NCBI Taxonomy" id="56646"/>
    <lineage>
        <taxon>Eukaryota</taxon>
        <taxon>Fungi</taxon>
        <taxon>Dikarya</taxon>
        <taxon>Ascomycota</taxon>
        <taxon>Pezizomycotina</taxon>
        <taxon>Sordariomycetes</taxon>
        <taxon>Hypocreomycetidae</taxon>
        <taxon>Hypocreales</taxon>
        <taxon>Nectriaceae</taxon>
        <taxon>Fusarium</taxon>
    </lineage>
</organism>
<sequence length="85" mass="9660">MHRQSTLTNVSHSRAAVELDKSVCTFFNAFTYSRVPKSKIRLSELVLPKYTAASARIARDRVEEEEGSDSRLVINGMTPSIFERR</sequence>
<name>A0A2L2TC63_9HYPO</name>
<evidence type="ECO:0000313" key="1">
    <source>
        <dbReference type="EMBL" id="CEI61937.1"/>
    </source>
</evidence>
<dbReference type="EMBL" id="LN649230">
    <property type="protein sequence ID" value="CEI61937.1"/>
    <property type="molecule type" value="Genomic_DNA"/>
</dbReference>
<dbReference type="Proteomes" id="UP000245910">
    <property type="component" value="Chromosome II"/>
</dbReference>
<dbReference type="AlphaFoldDB" id="A0A2L2TC63"/>
<keyword evidence="2" id="KW-1185">Reference proteome</keyword>
<accession>A0A2L2TC63</accession>
<proteinExistence type="predicted"/>
<reference evidence="2" key="1">
    <citation type="submission" date="2014-10" db="EMBL/GenBank/DDBJ databases">
        <authorList>
            <person name="King R."/>
        </authorList>
    </citation>
    <scope>NUCLEOTIDE SEQUENCE [LARGE SCALE GENOMIC DNA]</scope>
    <source>
        <strain evidence="2">A3/5</strain>
    </source>
</reference>